<feature type="compositionally biased region" description="Basic residues" evidence="2">
    <location>
        <begin position="406"/>
        <end position="431"/>
    </location>
</feature>
<evidence type="ECO:0000313" key="5">
    <source>
        <dbReference type="Proteomes" id="UP001157017"/>
    </source>
</evidence>
<dbReference type="InterPro" id="IPR006047">
    <property type="entry name" value="GH13_cat_dom"/>
</dbReference>
<feature type="compositionally biased region" description="Low complexity" evidence="2">
    <location>
        <begin position="385"/>
        <end position="401"/>
    </location>
</feature>
<dbReference type="Gene3D" id="3.90.400.10">
    <property type="entry name" value="Oligo-1,6-glucosidase, Domain 2"/>
    <property type="match status" value="1"/>
</dbReference>
<dbReference type="PANTHER" id="PTHR10357">
    <property type="entry name" value="ALPHA-AMYLASE FAMILY MEMBER"/>
    <property type="match status" value="1"/>
</dbReference>
<dbReference type="PANTHER" id="PTHR10357:SF179">
    <property type="entry name" value="NEUTRAL AND BASIC AMINO ACID TRANSPORT PROTEIN RBAT"/>
    <property type="match status" value="1"/>
</dbReference>
<comment type="similarity">
    <text evidence="1">Belongs to the glycosyl hydrolase 13 family.</text>
</comment>
<feature type="region of interest" description="Disordered" evidence="2">
    <location>
        <begin position="262"/>
        <end position="281"/>
    </location>
</feature>
<proteinExistence type="inferred from homology"/>
<feature type="region of interest" description="Disordered" evidence="2">
    <location>
        <begin position="379"/>
        <end position="462"/>
    </location>
</feature>
<feature type="domain" description="Glycosyl hydrolase family 13 catalytic" evidence="3">
    <location>
        <begin position="1"/>
        <end position="303"/>
    </location>
</feature>
<accession>A0ABQ6JC82</accession>
<reference evidence="5" key="1">
    <citation type="journal article" date="2019" name="Int. J. Syst. Evol. Microbiol.">
        <title>The Global Catalogue of Microorganisms (GCM) 10K type strain sequencing project: providing services to taxonomists for standard genome sequencing and annotation.</title>
        <authorList>
            <consortium name="The Broad Institute Genomics Platform"/>
            <consortium name="The Broad Institute Genome Sequencing Center for Infectious Disease"/>
            <person name="Wu L."/>
            <person name="Ma J."/>
        </authorList>
    </citation>
    <scope>NUCLEOTIDE SEQUENCE [LARGE SCALE GENOMIC DNA]</scope>
    <source>
        <strain evidence="5">NBRC 108730</strain>
    </source>
</reference>
<evidence type="ECO:0000259" key="3">
    <source>
        <dbReference type="SMART" id="SM00642"/>
    </source>
</evidence>
<feature type="compositionally biased region" description="Low complexity" evidence="2">
    <location>
        <begin position="432"/>
        <end position="444"/>
    </location>
</feature>
<name>A0ABQ6JC82_9ACTN</name>
<dbReference type="Proteomes" id="UP001157017">
    <property type="component" value="Unassembled WGS sequence"/>
</dbReference>
<comment type="caution">
    <text evidence="4">The sequence shown here is derived from an EMBL/GenBank/DDBJ whole genome shotgun (WGS) entry which is preliminary data.</text>
</comment>
<feature type="region of interest" description="Disordered" evidence="2">
    <location>
        <begin position="306"/>
        <end position="331"/>
    </location>
</feature>
<dbReference type="Gene3D" id="3.20.20.80">
    <property type="entry name" value="Glycosidases"/>
    <property type="match status" value="2"/>
</dbReference>
<keyword evidence="5" id="KW-1185">Reference proteome</keyword>
<dbReference type="SMART" id="SM00642">
    <property type="entry name" value="Aamy"/>
    <property type="match status" value="1"/>
</dbReference>
<dbReference type="EMBL" id="BSUZ01000001">
    <property type="protein sequence ID" value="GMA85793.1"/>
    <property type="molecule type" value="Genomic_DNA"/>
</dbReference>
<evidence type="ECO:0000256" key="1">
    <source>
        <dbReference type="ARBA" id="ARBA00008061"/>
    </source>
</evidence>
<dbReference type="SUPFAM" id="SSF51445">
    <property type="entry name" value="(Trans)glycosidases"/>
    <property type="match status" value="1"/>
</dbReference>
<evidence type="ECO:0000313" key="4">
    <source>
        <dbReference type="EMBL" id="GMA85793.1"/>
    </source>
</evidence>
<dbReference type="InterPro" id="IPR017853">
    <property type="entry name" value="GH"/>
</dbReference>
<dbReference type="InterPro" id="IPR045857">
    <property type="entry name" value="O16G_dom_2"/>
</dbReference>
<gene>
    <name evidence="4" type="ORF">GCM10025868_10430</name>
</gene>
<organism evidence="4 5">
    <name type="scientific">Angustibacter aerolatus</name>
    <dbReference type="NCBI Taxonomy" id="1162965"/>
    <lineage>
        <taxon>Bacteria</taxon>
        <taxon>Bacillati</taxon>
        <taxon>Actinomycetota</taxon>
        <taxon>Actinomycetes</taxon>
        <taxon>Kineosporiales</taxon>
        <taxon>Kineosporiaceae</taxon>
    </lineage>
</organism>
<feature type="region of interest" description="Disordered" evidence="2">
    <location>
        <begin position="214"/>
        <end position="250"/>
    </location>
</feature>
<evidence type="ECO:0000256" key="2">
    <source>
        <dbReference type="SAM" id="MobiDB-lite"/>
    </source>
</evidence>
<protein>
    <recommendedName>
        <fullName evidence="3">Glycosyl hydrolase family 13 catalytic domain-containing protein</fullName>
    </recommendedName>
</protein>
<feature type="compositionally biased region" description="Basic residues" evidence="2">
    <location>
        <begin position="223"/>
        <end position="237"/>
    </location>
</feature>
<sequence>MRTSLGLRVVIDLVPNHTSDEHAWFRAALAAAPGSPERARYLFRDGRGPDGAEPPNDWQSVFGGGAWQRVIEADGTPGQWYLHLFDVKQPDLDWTNPEVSAEFDGVLRFWLDRGVDGFRIDVAHGLVKADGLPDWTPPEGASGGASDSRFSRPPYWDQEGVHEVYRHWHRVAAEYEGDRLLCAEAWVEPAERLARYVRPDEPAPVVQLRLPDDGVGREGAARGGRHLRARDGRRRRAEHVGAEQPRRGAARHPLRLPGRRRACRTASVPTTRSRTPRSACAAPAPRRCSCSACPAARTSTRARSLGLPEHTTMPDDVRQDPTWLRSGHVHRGRDGCRVPVPWSGDAPSYGFNDGSASWLPQPEVWADLALDRQRGVDGSTYEPVPRGAAAAPRPGPGARFAGVDRRVRRRRRGVRQRGRAGARERRRRAGRACRPAPACWWPAPTSRAASCRPTPPSGRRLD</sequence>
<feature type="compositionally biased region" description="Low complexity" evidence="2">
    <location>
        <begin position="264"/>
        <end position="281"/>
    </location>
</feature>
<dbReference type="Pfam" id="PF00128">
    <property type="entry name" value="Alpha-amylase"/>
    <property type="match status" value="1"/>
</dbReference>